<name>A0ACC2GPM6_DALPE</name>
<keyword evidence="2" id="KW-1185">Reference proteome</keyword>
<accession>A0ACC2GPM6</accession>
<sequence>MPLLQIHETLDPRHPPADLDGASVCPLTYTLPLQQLMVLTPAYPWTTLCLPPACTYSIRAAIRRQEALLQRVMDGLQDSSEGTRQTEKGALFSGGLIPRWAVHQPYHLDHRSGGSQTTTEINPGLQRLLLNSRKQSQLGPCPGSPGPDFVTGIPPSGGNMVILTVVGGIYKPTHFILLPKLPSAKEAAASSPLDSVWLFALSSDPRRACPWVITQSLMDRASKP</sequence>
<gene>
    <name evidence="1" type="ORF">DPEC_G00146780</name>
</gene>
<organism evidence="1 2">
    <name type="scientific">Dallia pectoralis</name>
    <name type="common">Alaska blackfish</name>
    <dbReference type="NCBI Taxonomy" id="75939"/>
    <lineage>
        <taxon>Eukaryota</taxon>
        <taxon>Metazoa</taxon>
        <taxon>Chordata</taxon>
        <taxon>Craniata</taxon>
        <taxon>Vertebrata</taxon>
        <taxon>Euteleostomi</taxon>
        <taxon>Actinopterygii</taxon>
        <taxon>Neopterygii</taxon>
        <taxon>Teleostei</taxon>
        <taxon>Protacanthopterygii</taxon>
        <taxon>Esociformes</taxon>
        <taxon>Umbridae</taxon>
        <taxon>Dallia</taxon>
    </lineage>
</organism>
<reference evidence="1" key="1">
    <citation type="submission" date="2021-05" db="EMBL/GenBank/DDBJ databases">
        <authorList>
            <person name="Pan Q."/>
            <person name="Jouanno E."/>
            <person name="Zahm M."/>
            <person name="Klopp C."/>
            <person name="Cabau C."/>
            <person name="Louis A."/>
            <person name="Berthelot C."/>
            <person name="Parey E."/>
            <person name="Roest Crollius H."/>
            <person name="Montfort J."/>
            <person name="Robinson-Rechavi M."/>
            <person name="Bouchez O."/>
            <person name="Lampietro C."/>
            <person name="Lopez Roques C."/>
            <person name="Donnadieu C."/>
            <person name="Postlethwait J."/>
            <person name="Bobe J."/>
            <person name="Dillon D."/>
            <person name="Chandos A."/>
            <person name="von Hippel F."/>
            <person name="Guiguen Y."/>
        </authorList>
    </citation>
    <scope>NUCLEOTIDE SEQUENCE</scope>
    <source>
        <strain evidence="1">YG-Jan2019</strain>
    </source>
</reference>
<proteinExistence type="predicted"/>
<dbReference type="Proteomes" id="UP001157502">
    <property type="component" value="Chromosome 11"/>
</dbReference>
<comment type="caution">
    <text evidence="1">The sequence shown here is derived from an EMBL/GenBank/DDBJ whole genome shotgun (WGS) entry which is preliminary data.</text>
</comment>
<evidence type="ECO:0000313" key="2">
    <source>
        <dbReference type="Proteomes" id="UP001157502"/>
    </source>
</evidence>
<evidence type="ECO:0000313" key="1">
    <source>
        <dbReference type="EMBL" id="KAJ8005451.1"/>
    </source>
</evidence>
<dbReference type="EMBL" id="CM055738">
    <property type="protein sequence ID" value="KAJ8005451.1"/>
    <property type="molecule type" value="Genomic_DNA"/>
</dbReference>
<protein>
    <submittedName>
        <fullName evidence="1">Uncharacterized protein</fullName>
    </submittedName>
</protein>